<dbReference type="STRING" id="645134.A0A0L0HNX7"/>
<reference evidence="14 15" key="1">
    <citation type="submission" date="2009-08" db="EMBL/GenBank/DDBJ databases">
        <title>The Genome Sequence of Spizellomyces punctatus strain DAOM BR117.</title>
        <authorList>
            <consortium name="The Broad Institute Genome Sequencing Platform"/>
            <person name="Russ C."/>
            <person name="Cuomo C."/>
            <person name="Shea T."/>
            <person name="Young S.K."/>
            <person name="Zeng Q."/>
            <person name="Koehrsen M."/>
            <person name="Haas B."/>
            <person name="Borodovsky M."/>
            <person name="Guigo R."/>
            <person name="Alvarado L."/>
            <person name="Berlin A."/>
            <person name="Bochicchio J."/>
            <person name="Borenstein D."/>
            <person name="Chapman S."/>
            <person name="Chen Z."/>
            <person name="Engels R."/>
            <person name="Freedman E."/>
            <person name="Gellesch M."/>
            <person name="Goldberg J."/>
            <person name="Griggs A."/>
            <person name="Gujja S."/>
            <person name="Heiman D."/>
            <person name="Hepburn T."/>
            <person name="Howarth C."/>
            <person name="Jen D."/>
            <person name="Larson L."/>
            <person name="Lewis B."/>
            <person name="Mehta T."/>
            <person name="Park D."/>
            <person name="Pearson M."/>
            <person name="Roberts A."/>
            <person name="Saif S."/>
            <person name="Shenoy N."/>
            <person name="Sisk P."/>
            <person name="Stolte C."/>
            <person name="Sykes S."/>
            <person name="Thomson T."/>
            <person name="Walk T."/>
            <person name="White J."/>
            <person name="Yandava C."/>
            <person name="Burger G."/>
            <person name="Gray M.W."/>
            <person name="Holland P.W.H."/>
            <person name="King N."/>
            <person name="Lang F.B.F."/>
            <person name="Roger A.J."/>
            <person name="Ruiz-Trillo I."/>
            <person name="Lander E."/>
            <person name="Nusbaum C."/>
        </authorList>
    </citation>
    <scope>NUCLEOTIDE SEQUENCE [LARGE SCALE GENOMIC DNA]</scope>
    <source>
        <strain evidence="14 15">DAOM BR117</strain>
    </source>
</reference>
<dbReference type="SMART" id="SM00220">
    <property type="entry name" value="S_TKc"/>
    <property type="match status" value="1"/>
</dbReference>
<dbReference type="RefSeq" id="XP_016610836.1">
    <property type="nucleotide sequence ID" value="XM_016750189.1"/>
</dbReference>
<keyword evidence="6 8" id="KW-0067">ATP-binding</keyword>
<dbReference type="Proteomes" id="UP000053201">
    <property type="component" value="Unassembled WGS sequence"/>
</dbReference>
<evidence type="ECO:0000256" key="6">
    <source>
        <dbReference type="ARBA" id="ARBA00022840"/>
    </source>
</evidence>
<evidence type="ECO:0000256" key="11">
    <source>
        <dbReference type="SAM" id="MobiDB-lite"/>
    </source>
</evidence>
<evidence type="ECO:0000313" key="14">
    <source>
        <dbReference type="EMBL" id="KND02797.1"/>
    </source>
</evidence>
<dbReference type="GO" id="GO:0004674">
    <property type="term" value="F:protein serine/threonine kinase activity"/>
    <property type="evidence" value="ECO:0007669"/>
    <property type="project" value="UniProtKB-KW"/>
</dbReference>
<dbReference type="Gene3D" id="2.60.200.20">
    <property type="match status" value="1"/>
</dbReference>
<proteinExistence type="inferred from homology"/>
<dbReference type="SMART" id="SM00240">
    <property type="entry name" value="FHA"/>
    <property type="match status" value="1"/>
</dbReference>
<feature type="domain" description="FHA" evidence="12">
    <location>
        <begin position="67"/>
        <end position="125"/>
    </location>
</feature>
<evidence type="ECO:0000256" key="7">
    <source>
        <dbReference type="PIRSR" id="PIRSR630616-1"/>
    </source>
</evidence>
<feature type="region of interest" description="Disordered" evidence="11">
    <location>
        <begin position="1"/>
        <end position="28"/>
    </location>
</feature>
<dbReference type="VEuPathDB" id="FungiDB:SPPG_01878"/>
<keyword evidence="15" id="KW-1185">Reference proteome</keyword>
<dbReference type="PROSITE" id="PS00107">
    <property type="entry name" value="PROTEIN_KINASE_ATP"/>
    <property type="match status" value="1"/>
</dbReference>
<feature type="active site" description="Proton acceptor" evidence="7">
    <location>
        <position position="305"/>
    </location>
</feature>
<evidence type="ECO:0000256" key="3">
    <source>
        <dbReference type="ARBA" id="ARBA00022679"/>
    </source>
</evidence>
<dbReference type="FunFam" id="3.30.200.20:FF:000003">
    <property type="entry name" value="Non-specific serine/threonine protein kinase"/>
    <property type="match status" value="1"/>
</dbReference>
<dbReference type="InterPro" id="IPR030616">
    <property type="entry name" value="Aur-like"/>
</dbReference>
<dbReference type="GO" id="GO:0005524">
    <property type="term" value="F:ATP binding"/>
    <property type="evidence" value="ECO:0007669"/>
    <property type="project" value="UniProtKB-UniRule"/>
</dbReference>
<feature type="compositionally biased region" description="Basic residues" evidence="11">
    <location>
        <begin position="592"/>
        <end position="606"/>
    </location>
</feature>
<gene>
    <name evidence="14" type="ORF">SPPG_01878</name>
</gene>
<dbReference type="GeneID" id="27685512"/>
<sequence length="606" mass="67906">MNDKDLEATQPAGETLDTFSPAVNEEEESPSVWGVLRSLNPDYDDFLLSKALASHEQNSAAPSRAGYLLGRHLECDIRFTNPQISNRHCLIYKENCWNDHLNCMEECVFIEDLSTNGTFINGKHLGRNKQYRLQHGDEIQLAISDPQKTNREPFDDRFYMFQLPRRMRKSHASGDSIHDKYLITKSIGSGNFATVKLAVDRETGEKVAIKVVLKSRIRAKPKFIENLRQEIAILMGLRHPNIVSINGVYDEAQYVYIVLELVQGGELFDAIVEHRKFSESVARKVMFQLFSALKYLHDRGITHRDLKPENILLVSRDLADLRIKISDFGLAKLAGEDSFYGTLCGTPNYVAPEVLAPSTGRAYTKAVDLWSCGVILYICLCGFPPFSEELSPPGMPDQIRQGIYKFQSPWWDRVSPEAIDLIKGLLTVDPEKRLTVDQALDHPWMKKSQASNGSPLSMAPDTVDPIPQFIRGDTLLSPAKKNRKRESTPPLPRTPKKTKMHSNFDDSPATANISPVSTPGAPTHAPAAENSRLNSNADSVMTDVNTEGDRRSSTGSVHYQEDDKGSGKKGRRTSGGRRKRDTTPELTTSPRNVRRSARLQGRKTTQ</sequence>
<evidence type="ECO:0000256" key="2">
    <source>
        <dbReference type="ARBA" id="ARBA00022527"/>
    </source>
</evidence>
<feature type="compositionally biased region" description="Basic residues" evidence="11">
    <location>
        <begin position="567"/>
        <end position="580"/>
    </location>
</feature>
<dbReference type="InterPro" id="IPR017441">
    <property type="entry name" value="Protein_kinase_ATP_BS"/>
</dbReference>
<dbReference type="InterPro" id="IPR011009">
    <property type="entry name" value="Kinase-like_dom_sf"/>
</dbReference>
<feature type="binding site" evidence="8">
    <location>
        <position position="210"/>
    </location>
    <ligand>
        <name>ATP</name>
        <dbReference type="ChEBI" id="CHEBI:30616"/>
    </ligand>
</feature>
<name>A0A0L0HNX7_SPIPD</name>
<dbReference type="PANTHER" id="PTHR24350">
    <property type="entry name" value="SERINE/THREONINE-PROTEIN KINASE IAL-RELATED"/>
    <property type="match status" value="1"/>
</dbReference>
<evidence type="ECO:0000313" key="15">
    <source>
        <dbReference type="Proteomes" id="UP000053201"/>
    </source>
</evidence>
<keyword evidence="4 8" id="KW-0547">Nucleotide-binding</keyword>
<accession>A0A0L0HNX7</accession>
<dbReference type="PROSITE" id="PS50006">
    <property type="entry name" value="FHA_DOMAIN"/>
    <property type="match status" value="1"/>
</dbReference>
<evidence type="ECO:0000259" key="13">
    <source>
        <dbReference type="PROSITE" id="PS50011"/>
    </source>
</evidence>
<dbReference type="PROSITE" id="PS00108">
    <property type="entry name" value="PROTEIN_KINASE_ST"/>
    <property type="match status" value="1"/>
</dbReference>
<comment type="similarity">
    <text evidence="1">Belongs to the protein kinase superfamily. CAMK Ser/Thr protein kinase family. CHEK2 subfamily.</text>
</comment>
<evidence type="ECO:0000256" key="10">
    <source>
        <dbReference type="PROSITE-ProRule" id="PRU10141"/>
    </source>
</evidence>
<feature type="domain" description="Protein kinase" evidence="13">
    <location>
        <begin position="181"/>
        <end position="445"/>
    </location>
</feature>
<dbReference type="EMBL" id="KQ257452">
    <property type="protein sequence ID" value="KND02797.1"/>
    <property type="molecule type" value="Genomic_DNA"/>
</dbReference>
<dbReference type="CDD" id="cd05117">
    <property type="entry name" value="STKc_CAMK"/>
    <property type="match status" value="1"/>
</dbReference>
<evidence type="ECO:0000256" key="1">
    <source>
        <dbReference type="ARBA" id="ARBA00005575"/>
    </source>
</evidence>
<keyword evidence="2" id="KW-0723">Serine/threonine-protein kinase</keyword>
<dbReference type="AlphaFoldDB" id="A0A0L0HNX7"/>
<evidence type="ECO:0000256" key="5">
    <source>
        <dbReference type="ARBA" id="ARBA00022777"/>
    </source>
</evidence>
<evidence type="ECO:0000256" key="4">
    <source>
        <dbReference type="ARBA" id="ARBA00022741"/>
    </source>
</evidence>
<feature type="compositionally biased region" description="Polar residues" evidence="11">
    <location>
        <begin position="531"/>
        <end position="545"/>
    </location>
</feature>
<evidence type="ECO:0000256" key="8">
    <source>
        <dbReference type="PIRSR" id="PIRSR630616-2"/>
    </source>
</evidence>
<dbReference type="Gene3D" id="1.10.510.10">
    <property type="entry name" value="Transferase(Phosphotransferase) domain 1"/>
    <property type="match status" value="1"/>
</dbReference>
<keyword evidence="3" id="KW-0808">Transferase</keyword>
<dbReference type="InParanoid" id="A0A0L0HNX7"/>
<feature type="binding site" evidence="8">
    <location>
        <begin position="309"/>
        <end position="310"/>
    </location>
    <ligand>
        <name>ATP</name>
        <dbReference type="ChEBI" id="CHEBI:30616"/>
    </ligand>
</feature>
<dbReference type="OMA" id="MLCAVQY"/>
<feature type="binding site" evidence="10">
    <location>
        <position position="214"/>
    </location>
    <ligand>
        <name>ATP</name>
        <dbReference type="ChEBI" id="CHEBI:30616"/>
    </ligand>
</feature>
<dbReference type="FunCoup" id="A0A0L0HNX7">
    <property type="interactions" value="486"/>
</dbReference>
<dbReference type="eggNOG" id="KOG0615">
    <property type="taxonomic scope" value="Eukaryota"/>
</dbReference>
<dbReference type="OrthoDB" id="407410at2759"/>
<feature type="region of interest" description="Disordered" evidence="11">
    <location>
        <begin position="445"/>
        <end position="606"/>
    </location>
</feature>
<dbReference type="SUPFAM" id="SSF56112">
    <property type="entry name" value="Protein kinase-like (PK-like)"/>
    <property type="match status" value="1"/>
</dbReference>
<dbReference type="Pfam" id="PF00498">
    <property type="entry name" value="FHA"/>
    <property type="match status" value="1"/>
</dbReference>
<dbReference type="InterPro" id="IPR000719">
    <property type="entry name" value="Prot_kinase_dom"/>
</dbReference>
<feature type="cross-link" description="Glycyl lysine isopeptide (Lys-Gly) (interchain with G-Cter in SUMO2)" evidence="9">
    <location>
        <position position="307"/>
    </location>
</feature>
<dbReference type="PROSITE" id="PS50011">
    <property type="entry name" value="PROTEIN_KINASE_DOM"/>
    <property type="match status" value="1"/>
</dbReference>
<dbReference type="Pfam" id="PF00069">
    <property type="entry name" value="Pkinase"/>
    <property type="match status" value="1"/>
</dbReference>
<organism evidence="14 15">
    <name type="scientific">Spizellomyces punctatus (strain DAOM BR117)</name>
    <dbReference type="NCBI Taxonomy" id="645134"/>
    <lineage>
        <taxon>Eukaryota</taxon>
        <taxon>Fungi</taxon>
        <taxon>Fungi incertae sedis</taxon>
        <taxon>Chytridiomycota</taxon>
        <taxon>Chytridiomycota incertae sedis</taxon>
        <taxon>Chytridiomycetes</taxon>
        <taxon>Spizellomycetales</taxon>
        <taxon>Spizellomycetaceae</taxon>
        <taxon>Spizellomyces</taxon>
    </lineage>
</organism>
<protein>
    <submittedName>
        <fullName evidence="14">CAMK protein kinase</fullName>
    </submittedName>
</protein>
<dbReference type="InterPro" id="IPR000253">
    <property type="entry name" value="FHA_dom"/>
</dbReference>
<dbReference type="InterPro" id="IPR008271">
    <property type="entry name" value="Ser/Thr_kinase_AS"/>
</dbReference>
<dbReference type="InterPro" id="IPR008984">
    <property type="entry name" value="SMAD_FHA_dom_sf"/>
</dbReference>
<evidence type="ECO:0000256" key="9">
    <source>
        <dbReference type="PIRSR" id="PIRSR630616-3"/>
    </source>
</evidence>
<feature type="binding site" evidence="8">
    <location>
        <position position="327"/>
    </location>
    <ligand>
        <name>ATP</name>
        <dbReference type="ChEBI" id="CHEBI:30616"/>
    </ligand>
</feature>
<dbReference type="SUPFAM" id="SSF49879">
    <property type="entry name" value="SMAD/FHA domain"/>
    <property type="match status" value="1"/>
</dbReference>
<evidence type="ECO:0000259" key="12">
    <source>
        <dbReference type="PROSITE" id="PS50006"/>
    </source>
</evidence>
<keyword evidence="5 14" id="KW-0418">Kinase</keyword>
<dbReference type="FunFam" id="1.10.510.10:FF:000571">
    <property type="entry name" value="Maternal embryonic leucine zipper kinase"/>
    <property type="match status" value="1"/>
</dbReference>